<evidence type="ECO:0000256" key="24">
    <source>
        <dbReference type="SAM" id="Coils"/>
    </source>
</evidence>
<evidence type="ECO:0000256" key="4">
    <source>
        <dbReference type="ARBA" id="ARBA00008518"/>
    </source>
</evidence>
<dbReference type="GO" id="GO:0008270">
    <property type="term" value="F:zinc ion binding"/>
    <property type="evidence" value="ECO:0007669"/>
    <property type="project" value="UniProtKB-KW"/>
</dbReference>
<feature type="repeat" description="NHL" evidence="23">
    <location>
        <begin position="753"/>
        <end position="796"/>
    </location>
</feature>
<feature type="repeat" description="NHL" evidence="23">
    <location>
        <begin position="609"/>
        <end position="654"/>
    </location>
</feature>
<feature type="coiled-coil region" evidence="24">
    <location>
        <begin position="356"/>
        <end position="383"/>
    </location>
</feature>
<keyword evidence="10" id="KW-0677">Repeat</keyword>
<dbReference type="InterPro" id="IPR017868">
    <property type="entry name" value="Filamin/ABP280_repeat-like"/>
</dbReference>
<feature type="repeat" description="NHL" evidence="23">
    <location>
        <begin position="658"/>
        <end position="702"/>
    </location>
</feature>
<dbReference type="SMART" id="SM00557">
    <property type="entry name" value="IG_FLMN"/>
    <property type="match status" value="1"/>
</dbReference>
<dbReference type="InterPro" id="IPR013083">
    <property type="entry name" value="Znf_RING/FYVE/PHD"/>
</dbReference>
<dbReference type="RefSeq" id="XP_032813718.1">
    <property type="nucleotide sequence ID" value="XM_032957827.1"/>
</dbReference>
<evidence type="ECO:0000256" key="17">
    <source>
        <dbReference type="ARBA" id="ARBA00040205"/>
    </source>
</evidence>
<feature type="repeat" description="NHL" evidence="23">
    <location>
        <begin position="706"/>
        <end position="749"/>
    </location>
</feature>
<dbReference type="GO" id="GO:0000932">
    <property type="term" value="C:P-body"/>
    <property type="evidence" value="ECO:0007669"/>
    <property type="project" value="UniProtKB-SubCell"/>
</dbReference>
<organism evidence="28 29">
    <name type="scientific">Petromyzon marinus</name>
    <name type="common">Sea lamprey</name>
    <dbReference type="NCBI Taxonomy" id="7757"/>
    <lineage>
        <taxon>Eukaryota</taxon>
        <taxon>Metazoa</taxon>
        <taxon>Chordata</taxon>
        <taxon>Craniata</taxon>
        <taxon>Vertebrata</taxon>
        <taxon>Cyclostomata</taxon>
        <taxon>Hyperoartia</taxon>
        <taxon>Petromyzontiformes</taxon>
        <taxon>Petromyzontidae</taxon>
        <taxon>Petromyzon</taxon>
    </lineage>
</organism>
<dbReference type="GO" id="GO:0061630">
    <property type="term" value="F:ubiquitin protein ligase activity"/>
    <property type="evidence" value="ECO:0007669"/>
    <property type="project" value="UniProtKB-EC"/>
</dbReference>
<dbReference type="Pfam" id="PF00630">
    <property type="entry name" value="Filamin"/>
    <property type="match status" value="1"/>
</dbReference>
<dbReference type="GO" id="GO:0043161">
    <property type="term" value="P:proteasome-mediated ubiquitin-dependent protein catabolic process"/>
    <property type="evidence" value="ECO:0007669"/>
    <property type="project" value="TreeGrafter"/>
</dbReference>
<evidence type="ECO:0000256" key="25">
    <source>
        <dbReference type="SAM" id="MobiDB-lite"/>
    </source>
</evidence>
<keyword evidence="14" id="KW-0694">RNA-binding</keyword>
<dbReference type="EC" id="2.3.2.27" evidence="5"/>
<dbReference type="CTD" id="131405"/>
<dbReference type="FunFam" id="2.120.10.30:FF:000013">
    <property type="entry name" value="E3 ubiquitin-protein ligase TRIM71"/>
    <property type="match status" value="1"/>
</dbReference>
<dbReference type="Gene3D" id="3.30.160.60">
    <property type="entry name" value="Classic Zinc Finger"/>
    <property type="match status" value="1"/>
</dbReference>
<name>A0AAJ7T9B8_PETMA</name>
<keyword evidence="6" id="KW-0217">Developmental protein</keyword>
<dbReference type="SUPFAM" id="SSF101898">
    <property type="entry name" value="NHL repeat"/>
    <property type="match status" value="1"/>
</dbReference>
<comment type="similarity">
    <text evidence="4">Belongs to the TRIM/RBCC family.</text>
</comment>
<dbReference type="SUPFAM" id="SSF81296">
    <property type="entry name" value="E set domains"/>
    <property type="match status" value="1"/>
</dbReference>
<dbReference type="GO" id="GO:0031047">
    <property type="term" value="P:regulatory ncRNA-mediated gene silencing"/>
    <property type="evidence" value="ECO:0007669"/>
    <property type="project" value="UniProtKB-KW"/>
</dbReference>
<dbReference type="PROSITE" id="PS50194">
    <property type="entry name" value="FILAMIN_REPEAT"/>
    <property type="match status" value="1"/>
</dbReference>
<evidence type="ECO:0000259" key="27">
    <source>
        <dbReference type="PROSITE" id="PS50119"/>
    </source>
</evidence>
<evidence type="ECO:0000256" key="18">
    <source>
        <dbReference type="ARBA" id="ARBA00041679"/>
    </source>
</evidence>
<dbReference type="GeneID" id="116944281"/>
<dbReference type="InterPro" id="IPR013783">
    <property type="entry name" value="Ig-like_fold"/>
</dbReference>
<dbReference type="InterPro" id="IPR001298">
    <property type="entry name" value="Filamin/ABP280_rpt"/>
</dbReference>
<dbReference type="FunFam" id="2.120.10.30:FF:000025">
    <property type="entry name" value="E3 ubiquitin-protein ligase TRIM71"/>
    <property type="match status" value="1"/>
</dbReference>
<evidence type="ECO:0000256" key="10">
    <source>
        <dbReference type="ARBA" id="ARBA00022737"/>
    </source>
</evidence>
<dbReference type="InterPro" id="IPR018957">
    <property type="entry name" value="Znf_C3HC4_RING-type"/>
</dbReference>
<comment type="pathway">
    <text evidence="3">Protein modification; protein ubiquitination.</text>
</comment>
<evidence type="ECO:0000256" key="21">
    <source>
        <dbReference type="PROSITE-ProRule" id="PRU00024"/>
    </source>
</evidence>
<dbReference type="Gene3D" id="2.120.10.30">
    <property type="entry name" value="TolB, C-terminal domain"/>
    <property type="match status" value="3"/>
</dbReference>
<keyword evidence="28" id="KW-1185">Reference proteome</keyword>
<dbReference type="SUPFAM" id="SSF57845">
    <property type="entry name" value="B-box zinc-binding domain"/>
    <property type="match status" value="1"/>
</dbReference>
<dbReference type="Proteomes" id="UP001318040">
    <property type="component" value="Chromosome 20"/>
</dbReference>
<dbReference type="Pfam" id="PF00097">
    <property type="entry name" value="zf-C3HC4"/>
    <property type="match status" value="1"/>
</dbReference>
<sequence length="840" mass="87446">MAAFGAGPVESQRCPLCPEGPGVVRRSPAGGAGTQAPAAAAPKPPLRVLPCLHAFCGPCLEARRRRDGRLACPTCRRDAALGDAGVHGLPSAHLLLTCLLGGVADGAGGVGRGSGGCGAAGAGGGGVELKGLLLDVSHAEMGAAAAGGEAGPHHERDAVSPLCGVCGHGVKGPAGARCLVERFQSGLRLGPAGPHAPGSPQPGLAALGPRASPLGLPSFPSPPLAAFPGLGPGAQWPGYCQHPEDEAGRLFCETCALSLCRECARDGHSSHEVVYLPVPSHDSRSLALQMLTDAQQGRQAIQLGLDRAQAMVEQVEMRAQQVRAEVKAVVSVHRKALDERECELLRKVEKIRQVKTQTLQRQLEELRQSLARLDSAVESVRAALEAGADAEALGAVRARVAAQLRDIVGLGTAGAPSPPQQPQEDDRVVFVPPDAALYAAIRTLGAVQSGACPELSTVAGEGLTKVVKGRLASFTVVTRDHGGEFRRTGGDPVCAAALGPDGRAAWAEVRDKQDGTYGVSYRPAADGEHTVSVTVLGRHVEGSPFRVLVRPGRSYAGIGKPAITFGGGGTGDGQLCRPWGVCVDSEGRVIVADRSNDRIQVFGPSGGFLFKFGAHGSHPGQFDRPAGVAWDPGRGGRIVVSDKDNHRVQIFSGEGRVLSTFGERGSESGQFCYPWDVAVSPGDGLILVSDTRNHRVQLFSPDGAFVNKYGFEGALWKHFDSPRGVAFDAEGRLLVTDFNNHRLLVVRPDCRSARFLGGSGSGPGQFLRPQGVAVDPEGRIAVADSRNHRVQVFEPDGAFLCQFGAPGGGPGQMDRPSGVAVTPEGLIVVVDFGNNRVVVY</sequence>
<keyword evidence="13" id="KW-0862">Zinc</keyword>
<proteinExistence type="inferred from homology"/>
<dbReference type="Gene3D" id="2.60.40.10">
    <property type="entry name" value="Immunoglobulins"/>
    <property type="match status" value="1"/>
</dbReference>
<evidence type="ECO:0000256" key="20">
    <source>
        <dbReference type="ARBA" id="ARBA00043228"/>
    </source>
</evidence>
<comment type="subcellular location">
    <subcellularLocation>
        <location evidence="2">Cytoplasm</location>
        <location evidence="2">P-body</location>
    </subcellularLocation>
</comment>
<feature type="domain" description="RING-type" evidence="26">
    <location>
        <begin position="14"/>
        <end position="76"/>
    </location>
</feature>
<feature type="domain" description="B box-type" evidence="27">
    <location>
        <begin position="235"/>
        <end position="276"/>
    </location>
</feature>
<evidence type="ECO:0000259" key="26">
    <source>
        <dbReference type="PROSITE" id="PS50089"/>
    </source>
</evidence>
<evidence type="ECO:0000256" key="13">
    <source>
        <dbReference type="ARBA" id="ARBA00022833"/>
    </source>
</evidence>
<evidence type="ECO:0000313" key="28">
    <source>
        <dbReference type="Proteomes" id="UP001318040"/>
    </source>
</evidence>
<keyword evidence="12" id="KW-0833">Ubl conjugation pathway</keyword>
<evidence type="ECO:0000256" key="3">
    <source>
        <dbReference type="ARBA" id="ARBA00004906"/>
    </source>
</evidence>
<feature type="repeat" description="NHL" evidence="23">
    <location>
        <begin position="800"/>
        <end position="840"/>
    </location>
</feature>
<evidence type="ECO:0000256" key="9">
    <source>
        <dbReference type="ARBA" id="ARBA00022723"/>
    </source>
</evidence>
<dbReference type="PANTHER" id="PTHR24104:SF48">
    <property type="entry name" value="PROTEIN WECH"/>
    <property type="match status" value="1"/>
</dbReference>
<feature type="region of interest" description="Disordered" evidence="25">
    <location>
        <begin position="189"/>
        <end position="219"/>
    </location>
</feature>
<dbReference type="GO" id="GO:0035198">
    <property type="term" value="F:miRNA binding"/>
    <property type="evidence" value="ECO:0007669"/>
    <property type="project" value="UniProtKB-ARBA"/>
</dbReference>
<keyword evidence="7" id="KW-0963">Cytoplasm</keyword>
<evidence type="ECO:0000256" key="8">
    <source>
        <dbReference type="ARBA" id="ARBA00022679"/>
    </source>
</evidence>
<dbReference type="KEGG" id="pmrn:116944281"/>
<feature type="repeat" description="Filamin" evidence="22">
    <location>
        <begin position="448"/>
        <end position="549"/>
    </location>
</feature>
<dbReference type="InterPro" id="IPR017907">
    <property type="entry name" value="Znf_RING_CS"/>
</dbReference>
<dbReference type="Pfam" id="PF01436">
    <property type="entry name" value="NHL"/>
    <property type="match status" value="6"/>
</dbReference>
<evidence type="ECO:0000256" key="6">
    <source>
        <dbReference type="ARBA" id="ARBA00022473"/>
    </source>
</evidence>
<dbReference type="PROSITE" id="PS51125">
    <property type="entry name" value="NHL"/>
    <property type="match status" value="6"/>
</dbReference>
<dbReference type="SMART" id="SM00184">
    <property type="entry name" value="RING"/>
    <property type="match status" value="1"/>
</dbReference>
<evidence type="ECO:0000313" key="29">
    <source>
        <dbReference type="RefSeq" id="XP_032813718.1"/>
    </source>
</evidence>
<evidence type="ECO:0000256" key="14">
    <source>
        <dbReference type="ARBA" id="ARBA00022884"/>
    </source>
</evidence>
<dbReference type="GO" id="GO:0000209">
    <property type="term" value="P:protein polyubiquitination"/>
    <property type="evidence" value="ECO:0007669"/>
    <property type="project" value="TreeGrafter"/>
</dbReference>
<dbReference type="InterPro" id="IPR014756">
    <property type="entry name" value="Ig_E-set"/>
</dbReference>
<dbReference type="PROSITE" id="PS50119">
    <property type="entry name" value="ZF_BBOX"/>
    <property type="match status" value="1"/>
</dbReference>
<evidence type="ECO:0000256" key="12">
    <source>
        <dbReference type="ARBA" id="ARBA00022786"/>
    </source>
</evidence>
<evidence type="ECO:0000256" key="16">
    <source>
        <dbReference type="ARBA" id="ARBA00023158"/>
    </source>
</evidence>
<dbReference type="InterPro" id="IPR050952">
    <property type="entry name" value="TRIM-NHL_E3_ligases"/>
</dbReference>
<evidence type="ECO:0000256" key="5">
    <source>
        <dbReference type="ARBA" id="ARBA00012483"/>
    </source>
</evidence>
<evidence type="ECO:0000256" key="1">
    <source>
        <dbReference type="ARBA" id="ARBA00000900"/>
    </source>
</evidence>
<dbReference type="PANTHER" id="PTHR24104">
    <property type="entry name" value="E3 UBIQUITIN-PROTEIN LIGASE NHLRC1-RELATED"/>
    <property type="match status" value="1"/>
</dbReference>
<protein>
    <recommendedName>
        <fullName evidence="17">E3 ubiquitin-protein ligase TRIM71</fullName>
        <ecNumber evidence="5">2.3.2.27</ecNumber>
    </recommendedName>
    <alternativeName>
        <fullName evidence="20">Protein lin-41 homolog</fullName>
    </alternativeName>
    <alternativeName>
        <fullName evidence="18">RING-type E3 ubiquitin transferase TRIM71</fullName>
    </alternativeName>
    <alternativeName>
        <fullName evidence="19">Tripartite motif-containing protein 71</fullName>
    </alternativeName>
</protein>
<dbReference type="PROSITE" id="PS00518">
    <property type="entry name" value="ZF_RING_1"/>
    <property type="match status" value="1"/>
</dbReference>
<evidence type="ECO:0000256" key="19">
    <source>
        <dbReference type="ARBA" id="ARBA00042007"/>
    </source>
</evidence>
<dbReference type="InterPro" id="IPR000315">
    <property type="entry name" value="Znf_B-box"/>
</dbReference>
<keyword evidence="16" id="KW-0943">RNA-mediated gene silencing</keyword>
<keyword evidence="8" id="KW-0808">Transferase</keyword>
<keyword evidence="11 21" id="KW-0863">Zinc-finger</keyword>
<feature type="repeat" description="NHL" evidence="23">
    <location>
        <begin position="562"/>
        <end position="605"/>
    </location>
</feature>
<dbReference type="Pfam" id="PF00643">
    <property type="entry name" value="zf-B_box"/>
    <property type="match status" value="1"/>
</dbReference>
<comment type="catalytic activity">
    <reaction evidence="1">
        <text>S-ubiquitinyl-[E2 ubiquitin-conjugating enzyme]-L-cysteine + [acceptor protein]-L-lysine = [E2 ubiquitin-conjugating enzyme]-L-cysteine + N(6)-ubiquitinyl-[acceptor protein]-L-lysine.</text>
        <dbReference type="EC" id="2.3.2.27"/>
    </reaction>
</comment>
<accession>A0AAJ7T9B8</accession>
<dbReference type="Gene3D" id="3.30.40.10">
    <property type="entry name" value="Zinc/RING finger domain, C3HC4 (zinc finger)"/>
    <property type="match status" value="1"/>
</dbReference>
<evidence type="ECO:0000256" key="15">
    <source>
        <dbReference type="ARBA" id="ARBA00023054"/>
    </source>
</evidence>
<dbReference type="AlphaFoldDB" id="A0AAJ7T9B8"/>
<dbReference type="CDD" id="cd14954">
    <property type="entry name" value="NHL_TRIM71_like"/>
    <property type="match status" value="1"/>
</dbReference>
<dbReference type="InterPro" id="IPR001258">
    <property type="entry name" value="NHL_repeat"/>
</dbReference>
<dbReference type="FunFam" id="2.120.10.30:FF:000080">
    <property type="entry name" value="E3 ubiquitin-protein ligase TRIM71"/>
    <property type="match status" value="1"/>
</dbReference>
<keyword evidence="9" id="KW-0479">Metal-binding</keyword>
<reference evidence="29" key="1">
    <citation type="submission" date="2025-08" db="UniProtKB">
        <authorList>
            <consortium name="RefSeq"/>
        </authorList>
    </citation>
    <scope>IDENTIFICATION</scope>
    <source>
        <tissue evidence="29">Sperm</tissue>
    </source>
</reference>
<dbReference type="GO" id="GO:0017148">
    <property type="term" value="P:negative regulation of translation"/>
    <property type="evidence" value="ECO:0007669"/>
    <property type="project" value="UniProtKB-ARBA"/>
</dbReference>
<dbReference type="SUPFAM" id="SSF57850">
    <property type="entry name" value="RING/U-box"/>
    <property type="match status" value="1"/>
</dbReference>
<evidence type="ECO:0000256" key="22">
    <source>
        <dbReference type="PROSITE-ProRule" id="PRU00087"/>
    </source>
</evidence>
<evidence type="ECO:0000256" key="23">
    <source>
        <dbReference type="PROSITE-ProRule" id="PRU00504"/>
    </source>
</evidence>
<keyword evidence="15 24" id="KW-0175">Coiled coil</keyword>
<dbReference type="InterPro" id="IPR011042">
    <property type="entry name" value="6-blade_b-propeller_TolB-like"/>
</dbReference>
<gene>
    <name evidence="29" type="primary">LOC116944281</name>
</gene>
<dbReference type="InterPro" id="IPR001841">
    <property type="entry name" value="Znf_RING"/>
</dbReference>
<evidence type="ECO:0000256" key="2">
    <source>
        <dbReference type="ARBA" id="ARBA00004201"/>
    </source>
</evidence>
<evidence type="ECO:0000256" key="11">
    <source>
        <dbReference type="ARBA" id="ARBA00022771"/>
    </source>
</evidence>
<dbReference type="SMART" id="SM00336">
    <property type="entry name" value="BBOX"/>
    <property type="match status" value="1"/>
</dbReference>
<dbReference type="PROSITE" id="PS50089">
    <property type="entry name" value="ZF_RING_2"/>
    <property type="match status" value="1"/>
</dbReference>
<evidence type="ECO:0000256" key="7">
    <source>
        <dbReference type="ARBA" id="ARBA00022490"/>
    </source>
</evidence>